<dbReference type="EMBL" id="SKBN01000263">
    <property type="protein sequence ID" value="TGJ79762.1"/>
    <property type="molecule type" value="Genomic_DNA"/>
</dbReference>
<dbReference type="PANTHER" id="PTHR43544">
    <property type="entry name" value="SHORT-CHAIN DEHYDROGENASE/REDUCTASE"/>
    <property type="match status" value="1"/>
</dbReference>
<dbReference type="SUPFAM" id="SSF51735">
    <property type="entry name" value="NAD(P)-binding Rossmann-fold domains"/>
    <property type="match status" value="1"/>
</dbReference>
<sequence length="262" mass="28141">MASTIVLISVEEGGNRGIGLETVKALLESNTTSDGNPYHIYLGSRDLQKGRDVAAKLPVAHGNTVSAIQLDITSPQSVDDAVATVEAESGRLDVLINNAGVNYHDMTDEAAKMSTLYEINVIGPSRTTEAFKKLLLTQPADGKKKEKRIIHVTSSMGSIASRLNPEFEFYHHPYTAYRCTKAALGMLTACHAYDLKADGVKVHAFDPGWAATEFGGGDPAVTRKLGAVNPRVPGLACRGIVEGKRDNESEVIVSINGDTYPW</sequence>
<dbReference type="InterPro" id="IPR051468">
    <property type="entry name" value="Fungal_SecMetab_SDRs"/>
</dbReference>
<keyword evidence="3" id="KW-1185">Reference proteome</keyword>
<reference evidence="2 3" key="1">
    <citation type="submission" date="2019-03" db="EMBL/GenBank/DDBJ databases">
        <title>Draft genome sequence of Xylaria hypoxylon DSM 108379, a ubiquitous saprotrophic-parasitic fungi on hardwood.</title>
        <authorList>
            <person name="Buettner E."/>
            <person name="Leonhardt S."/>
            <person name="Gebauer A.M."/>
            <person name="Liers C."/>
            <person name="Hofrichter M."/>
            <person name="Kellner H."/>
        </authorList>
    </citation>
    <scope>NUCLEOTIDE SEQUENCE [LARGE SCALE GENOMIC DNA]</scope>
    <source>
        <strain evidence="2 3">DSM 108379</strain>
    </source>
</reference>
<dbReference type="Pfam" id="PF00106">
    <property type="entry name" value="adh_short"/>
    <property type="match status" value="1"/>
</dbReference>
<evidence type="ECO:0000256" key="1">
    <source>
        <dbReference type="ARBA" id="ARBA00006484"/>
    </source>
</evidence>
<accession>A0A4Z0YTJ9</accession>
<evidence type="ECO:0000313" key="3">
    <source>
        <dbReference type="Proteomes" id="UP000297716"/>
    </source>
</evidence>
<comment type="caution">
    <text evidence="2">The sequence shown here is derived from an EMBL/GenBank/DDBJ whole genome shotgun (WGS) entry which is preliminary data.</text>
</comment>
<dbReference type="PANTHER" id="PTHR43544:SF32">
    <property type="entry name" value="CHAIN DEHYDROGENASE, PUTATIVE (AFU_ORTHOLOGUE AFUA_5G01530)-RELATED"/>
    <property type="match status" value="1"/>
</dbReference>
<dbReference type="PRINTS" id="PR00081">
    <property type="entry name" value="GDHRDH"/>
</dbReference>
<protein>
    <submittedName>
        <fullName evidence="2">Uncharacterized protein</fullName>
    </submittedName>
</protein>
<dbReference type="InterPro" id="IPR036291">
    <property type="entry name" value="NAD(P)-bd_dom_sf"/>
</dbReference>
<dbReference type="InterPro" id="IPR002347">
    <property type="entry name" value="SDR_fam"/>
</dbReference>
<comment type="similarity">
    <text evidence="1">Belongs to the short-chain dehydrogenases/reductases (SDR) family.</text>
</comment>
<dbReference type="Proteomes" id="UP000297716">
    <property type="component" value="Unassembled WGS sequence"/>
</dbReference>
<organism evidence="2 3">
    <name type="scientific">Xylaria hypoxylon</name>
    <dbReference type="NCBI Taxonomy" id="37992"/>
    <lineage>
        <taxon>Eukaryota</taxon>
        <taxon>Fungi</taxon>
        <taxon>Dikarya</taxon>
        <taxon>Ascomycota</taxon>
        <taxon>Pezizomycotina</taxon>
        <taxon>Sordariomycetes</taxon>
        <taxon>Xylariomycetidae</taxon>
        <taxon>Xylariales</taxon>
        <taxon>Xylariaceae</taxon>
        <taxon>Xylaria</taxon>
    </lineage>
</organism>
<proteinExistence type="inferred from homology"/>
<dbReference type="GO" id="GO:0016491">
    <property type="term" value="F:oxidoreductase activity"/>
    <property type="evidence" value="ECO:0007669"/>
    <property type="project" value="TreeGrafter"/>
</dbReference>
<dbReference type="GO" id="GO:0005737">
    <property type="term" value="C:cytoplasm"/>
    <property type="evidence" value="ECO:0007669"/>
    <property type="project" value="TreeGrafter"/>
</dbReference>
<dbReference type="Gene3D" id="3.40.50.720">
    <property type="entry name" value="NAD(P)-binding Rossmann-like Domain"/>
    <property type="match status" value="1"/>
</dbReference>
<dbReference type="OrthoDB" id="1933717at2759"/>
<dbReference type="GO" id="GO:0019748">
    <property type="term" value="P:secondary metabolic process"/>
    <property type="evidence" value="ECO:0007669"/>
    <property type="project" value="TreeGrafter"/>
</dbReference>
<dbReference type="AlphaFoldDB" id="A0A4Z0YTJ9"/>
<gene>
    <name evidence="2" type="ORF">E0Z10_g9005</name>
</gene>
<name>A0A4Z0YTJ9_9PEZI</name>
<evidence type="ECO:0000313" key="2">
    <source>
        <dbReference type="EMBL" id="TGJ79762.1"/>
    </source>
</evidence>